<organism evidence="2">
    <name type="scientific">Brugia malayi</name>
    <name type="common">Filarial nematode worm</name>
    <dbReference type="NCBI Taxonomy" id="6279"/>
    <lineage>
        <taxon>Eukaryota</taxon>
        <taxon>Metazoa</taxon>
        <taxon>Ecdysozoa</taxon>
        <taxon>Nematoda</taxon>
        <taxon>Chromadorea</taxon>
        <taxon>Rhabditida</taxon>
        <taxon>Spirurina</taxon>
        <taxon>Spiruromorpha</taxon>
        <taxon>Filarioidea</taxon>
        <taxon>Onchocercidae</taxon>
        <taxon>Brugia</taxon>
    </lineage>
</organism>
<dbReference type="AlphaFoldDB" id="A0A1I9GE97"/>
<feature type="region of interest" description="Disordered" evidence="1">
    <location>
        <begin position="1"/>
        <end position="23"/>
    </location>
</feature>
<reference evidence="2" key="1">
    <citation type="journal article" date="2007" name="Science">
        <title>Draft genome of the filarial nematode parasite Brugia malayi.</title>
        <authorList>
            <person name="Ghedin E."/>
            <person name="Wang S."/>
            <person name="Spiro D."/>
            <person name="Caler E."/>
            <person name="Zhao Q."/>
            <person name="Crabtree J."/>
            <person name="Allen J.E."/>
            <person name="Delcher A.L."/>
            <person name="Guiliano D.B."/>
            <person name="Miranda-Saavedra D."/>
            <person name="Angiuoli S.V."/>
            <person name="Creasy T."/>
            <person name="Amedeo P."/>
            <person name="Haas B."/>
            <person name="El-Sayed N.M."/>
            <person name="Wortman J.R."/>
            <person name="Feldblyum T."/>
            <person name="Tallon L."/>
            <person name="Schatz M."/>
            <person name="Shumway M."/>
            <person name="Koo H."/>
            <person name="Salzberg S.L."/>
            <person name="Schobel S."/>
            <person name="Pertea M."/>
            <person name="Pop M."/>
            <person name="White O."/>
            <person name="Barton G.J."/>
            <person name="Carlow C.K."/>
            <person name="Crawford M.J."/>
            <person name="Daub J."/>
            <person name="Dimmic M.W."/>
            <person name="Estes C.F."/>
            <person name="Foster J.M."/>
            <person name="Ganatra M."/>
            <person name="Gregory W.F."/>
            <person name="Johnson N.M."/>
            <person name="Jin J."/>
            <person name="Komuniecki R."/>
            <person name="Korf I."/>
            <person name="Kumar S."/>
            <person name="Laney S."/>
            <person name="Li B.W."/>
            <person name="Li W."/>
            <person name="Lindblom T.H."/>
            <person name="Lustigman S."/>
            <person name="Ma D."/>
            <person name="Maina C.V."/>
            <person name="Martin D.M."/>
            <person name="McCarter J.P."/>
            <person name="McReynolds L."/>
            <person name="Mitreva M."/>
            <person name="Nutman T.B."/>
            <person name="Parkinson J."/>
            <person name="Peregrin-Alvarez J.M."/>
            <person name="Poole C."/>
            <person name="Ren Q."/>
            <person name="Saunders L."/>
            <person name="Sluder A.E."/>
            <person name="Smith K."/>
            <person name="Stanke M."/>
            <person name="Unnasch T.R."/>
            <person name="Ware J."/>
            <person name="Wei A.D."/>
            <person name="Weil G."/>
            <person name="Williams D.J."/>
            <person name="Zhang Y."/>
            <person name="Williams S.A."/>
            <person name="Fraser-Liggett C."/>
            <person name="Slatko B."/>
            <person name="Blaxter M.L."/>
            <person name="Scott A.L."/>
        </authorList>
    </citation>
    <scope>NUCLEOTIDE SEQUENCE</scope>
    <source>
        <strain evidence="2">FR3</strain>
    </source>
</reference>
<name>A0A1I9GE97_BRUMA</name>
<gene>
    <name evidence="2" type="primary">Bm12266</name>
    <name evidence="2" type="ORF">BM_Bm12266</name>
</gene>
<dbReference type="EMBL" id="LN861812">
    <property type="protein sequence ID" value="CRZ26309.1"/>
    <property type="molecule type" value="Genomic_DNA"/>
</dbReference>
<protein>
    <submittedName>
        <fullName evidence="2">Bm12266</fullName>
    </submittedName>
</protein>
<accession>A0A1I9GE97</accession>
<reference evidence="2" key="2">
    <citation type="submission" date="2012-12" db="EMBL/GenBank/DDBJ databases">
        <authorList>
            <consortium name="WormBase Consortium"/>
            <person name="Ghedin E."/>
            <person name="Paulini M."/>
        </authorList>
    </citation>
    <scope>NUCLEOTIDE SEQUENCE</scope>
    <source>
        <strain evidence="2">FR3</strain>
    </source>
</reference>
<evidence type="ECO:0000313" key="2">
    <source>
        <dbReference type="EMBL" id="CRZ26309.1"/>
    </source>
</evidence>
<sequence length="72" mass="7726">MPATSEAIPIRVPAGAQRGEDGFVPCGIIDNDTLESVEDPPYFLDMSHYSQSVEDDDGPSAATIFSQHCLTL</sequence>
<proteinExistence type="predicted"/>
<evidence type="ECO:0000256" key="1">
    <source>
        <dbReference type="SAM" id="MobiDB-lite"/>
    </source>
</evidence>